<dbReference type="Gene3D" id="1.20.5.300">
    <property type="match status" value="1"/>
</dbReference>
<gene>
    <name evidence="1" type="ORF">MGMO_173c00040</name>
</gene>
<protein>
    <recommendedName>
        <fullName evidence="3">Protein SlyX homolog</fullName>
    </recommendedName>
</protein>
<dbReference type="eggNOG" id="COG2900">
    <property type="taxonomic scope" value="Bacteria"/>
</dbReference>
<organism evidence="1 2">
    <name type="scientific">Methyloglobulus morosus KoM1</name>
    <dbReference type="NCBI Taxonomy" id="1116472"/>
    <lineage>
        <taxon>Bacteria</taxon>
        <taxon>Pseudomonadati</taxon>
        <taxon>Pseudomonadota</taxon>
        <taxon>Gammaproteobacteria</taxon>
        <taxon>Methylococcales</taxon>
        <taxon>Methylococcaceae</taxon>
        <taxon>Methyloglobulus</taxon>
    </lineage>
</organism>
<dbReference type="RefSeq" id="WP_023496465.1">
    <property type="nucleotide sequence ID" value="NZ_AYLO01000158.1"/>
</dbReference>
<dbReference type="AlphaFoldDB" id="V5B1L8"/>
<dbReference type="EMBL" id="AYLO01000158">
    <property type="protein sequence ID" value="ESS67025.1"/>
    <property type="molecule type" value="Genomic_DNA"/>
</dbReference>
<dbReference type="Pfam" id="PF04102">
    <property type="entry name" value="SlyX"/>
    <property type="match status" value="1"/>
</dbReference>
<dbReference type="InterPro" id="IPR007236">
    <property type="entry name" value="SlyX"/>
</dbReference>
<dbReference type="PANTHER" id="PTHR36508">
    <property type="entry name" value="PROTEIN SLYX"/>
    <property type="match status" value="1"/>
</dbReference>
<reference evidence="1 2" key="1">
    <citation type="journal article" date="2013" name="Genome Announc.">
        <title>Draft Genome Sequence of the Methanotrophic Gammaproteobacterium Methyloglobulus morosus DSM 22980 Strain KoM1.</title>
        <authorList>
            <person name="Poehlein A."/>
            <person name="Deutzmann J.S."/>
            <person name="Daniel R."/>
            <person name="Simeonova D.D."/>
        </authorList>
    </citation>
    <scope>NUCLEOTIDE SEQUENCE [LARGE SCALE GENOMIC DNA]</scope>
    <source>
        <strain evidence="1 2">KoM1</strain>
    </source>
</reference>
<keyword evidence="2" id="KW-1185">Reference proteome</keyword>
<dbReference type="Proteomes" id="UP000017842">
    <property type="component" value="Unassembled WGS sequence"/>
</dbReference>
<proteinExistence type="predicted"/>
<evidence type="ECO:0000313" key="2">
    <source>
        <dbReference type="Proteomes" id="UP000017842"/>
    </source>
</evidence>
<dbReference type="STRING" id="1116472.MGMO_173c00040"/>
<accession>V5B1L8</accession>
<sequence length="66" mass="7959">MSEQRLIELEIKIAYQEDLLQELNKIIAQQQHQILLLEKTCQLLHERMNSFRLENNDEGNEQPPHY</sequence>
<dbReference type="PANTHER" id="PTHR36508:SF1">
    <property type="entry name" value="PROTEIN SLYX"/>
    <property type="match status" value="1"/>
</dbReference>
<comment type="caution">
    <text evidence="1">The sequence shown here is derived from an EMBL/GenBank/DDBJ whole genome shotgun (WGS) entry which is preliminary data.</text>
</comment>
<evidence type="ECO:0000313" key="1">
    <source>
        <dbReference type="EMBL" id="ESS67025.1"/>
    </source>
</evidence>
<name>V5B1L8_9GAMM</name>
<evidence type="ECO:0008006" key="3">
    <source>
        <dbReference type="Google" id="ProtNLM"/>
    </source>
</evidence>